<feature type="domain" description="Ras-GEF" evidence="3">
    <location>
        <begin position="11"/>
        <end position="66"/>
    </location>
</feature>
<sequence length="120" mass="14318">MTREAPSKFVTQEINTQKTQERQQQQQQQQQKGVVPYLRTFLSELLMMHLTMEDYLEGGEINLRKRNAEYEIMREILLLQVAANNYNLNPNEQFGAWFRDMERLSENESYILSCQLEPRS</sequence>
<dbReference type="Pfam" id="PF00617">
    <property type="entry name" value="RasGEF"/>
    <property type="match status" value="1"/>
</dbReference>
<dbReference type="KEGG" id="nsu:123323895"/>
<keyword evidence="1" id="KW-0344">Guanine-nucleotide releasing factor</keyword>
<dbReference type="CTD" id="266747"/>
<dbReference type="SUPFAM" id="SSF48366">
    <property type="entry name" value="Ras GEF"/>
    <property type="match status" value="1"/>
</dbReference>
<dbReference type="RefSeq" id="XP_044768362.1">
    <property type="nucleotide sequence ID" value="XM_044912427.1"/>
</dbReference>
<dbReference type="InterPro" id="IPR008937">
    <property type="entry name" value="Ras-like_GEF"/>
</dbReference>
<feature type="region of interest" description="Disordered" evidence="2">
    <location>
        <begin position="1"/>
        <end position="31"/>
    </location>
</feature>
<evidence type="ECO:0000313" key="4">
    <source>
        <dbReference type="Proteomes" id="UP000248481"/>
    </source>
</evidence>
<evidence type="ECO:0000256" key="1">
    <source>
        <dbReference type="ARBA" id="ARBA00022658"/>
    </source>
</evidence>
<proteinExistence type="predicted"/>
<reference evidence="5" key="1">
    <citation type="submission" date="2025-08" db="UniProtKB">
        <authorList>
            <consortium name="RefSeq"/>
        </authorList>
    </citation>
    <scope>IDENTIFICATION</scope>
    <source>
        <tissue evidence="5">Blood</tissue>
    </source>
</reference>
<dbReference type="GeneID" id="123323895"/>
<dbReference type="GO" id="GO:0005085">
    <property type="term" value="F:guanyl-nucleotide exchange factor activity"/>
    <property type="evidence" value="ECO:0007669"/>
    <property type="project" value="UniProtKB-KW"/>
</dbReference>
<evidence type="ECO:0000259" key="3">
    <source>
        <dbReference type="Pfam" id="PF00617"/>
    </source>
</evidence>
<dbReference type="PANTHER" id="PTHR23113">
    <property type="entry name" value="GUANINE NUCLEOTIDE EXCHANGE FACTOR"/>
    <property type="match status" value="1"/>
</dbReference>
<keyword evidence="4" id="KW-1185">Reference proteome</keyword>
<dbReference type="GO" id="GO:0005886">
    <property type="term" value="C:plasma membrane"/>
    <property type="evidence" value="ECO:0007669"/>
    <property type="project" value="TreeGrafter"/>
</dbReference>
<evidence type="ECO:0000256" key="2">
    <source>
        <dbReference type="SAM" id="MobiDB-lite"/>
    </source>
</evidence>
<dbReference type="PANTHER" id="PTHR23113:SF223">
    <property type="entry name" value="RAL-GDS-RELATED PROTEIN"/>
    <property type="match status" value="1"/>
</dbReference>
<name>A0A8M1M3L8_NEOSC</name>
<accession>A0A8M1M3L8</accession>
<evidence type="ECO:0000313" key="5">
    <source>
        <dbReference type="RefSeq" id="XP_044768362.1"/>
    </source>
</evidence>
<protein>
    <submittedName>
        <fullName evidence="5">Ral-GDS-related protein isoform X1</fullName>
    </submittedName>
</protein>
<dbReference type="InterPro" id="IPR036964">
    <property type="entry name" value="RASGEF_cat_dom_sf"/>
</dbReference>
<dbReference type="GO" id="GO:0007265">
    <property type="term" value="P:Ras protein signal transduction"/>
    <property type="evidence" value="ECO:0007669"/>
    <property type="project" value="TreeGrafter"/>
</dbReference>
<dbReference type="Proteomes" id="UP000248481">
    <property type="component" value="Unplaced"/>
</dbReference>
<gene>
    <name evidence="5" type="primary">RGL4</name>
</gene>
<dbReference type="InterPro" id="IPR023578">
    <property type="entry name" value="Ras_GEF_dom_sf"/>
</dbReference>
<dbReference type="Gene3D" id="1.10.840.10">
    <property type="entry name" value="Ras guanine-nucleotide exchange factors catalytic domain"/>
    <property type="match status" value="1"/>
</dbReference>
<dbReference type="InterPro" id="IPR001895">
    <property type="entry name" value="RASGEF_cat_dom"/>
</dbReference>
<dbReference type="AlphaFoldDB" id="A0A8M1M3L8"/>
<organism evidence="4 5">
    <name type="scientific">Neomonachus schauinslandi</name>
    <name type="common">Hawaiian monk seal</name>
    <name type="synonym">Monachus schauinslandi</name>
    <dbReference type="NCBI Taxonomy" id="29088"/>
    <lineage>
        <taxon>Eukaryota</taxon>
        <taxon>Metazoa</taxon>
        <taxon>Chordata</taxon>
        <taxon>Craniata</taxon>
        <taxon>Vertebrata</taxon>
        <taxon>Euteleostomi</taxon>
        <taxon>Mammalia</taxon>
        <taxon>Eutheria</taxon>
        <taxon>Laurasiatheria</taxon>
        <taxon>Carnivora</taxon>
        <taxon>Caniformia</taxon>
        <taxon>Pinnipedia</taxon>
        <taxon>Phocidae</taxon>
        <taxon>Monachinae</taxon>
        <taxon>Monachini</taxon>
        <taxon>Neomonachus</taxon>
    </lineage>
</organism>
<feature type="compositionally biased region" description="Polar residues" evidence="2">
    <location>
        <begin position="9"/>
        <end position="18"/>
    </location>
</feature>